<dbReference type="STRING" id="545695.TREAZ_0009"/>
<dbReference type="Proteomes" id="UP000009222">
    <property type="component" value="Chromosome"/>
</dbReference>
<keyword evidence="1" id="KW-0175">Coiled coil</keyword>
<sequence>MYKRFFLAGVLALFLLSPLFSRGEPEAKPDPLNPNWTLCVTAFDASALPASRKIMGDILIRDLTDALKAVEIRYRSGDEAEYYQDYAWTKSVSAAAKALATKRNERDLLLYQGTAGWKYRKDLKTKEAEIVKLEENLKELESEIPEIASVPKFQFTEDNKKGVWPAAPKAGAEYRFCKSQNVDAFITGIVSEYHGRILLNLEMYTIHTRSFSYEDSIIFSPEDINIAVDELSTRLALAVSETLPAAIAVHAGPEDAMVVINGSYAGSGEVPRKDRSPGEVEVTIHADNYNSVVVPMELIAGEIAELYINLAPLSLSSFTVDVPQSPGSSVYLGGLYMGTAPLTLELPRDQFAYISVETPSGETGSAVYRSDAVIRGSAEFTGPGRDGGENLNYETRVPVSPEEKRVNTARKKFYGAYGRLWVALPLSMVAIGMAGNYINAYNYGAATKGPAEQQEMYDKAVRAGYVQTGAYIVIGLAAAETVYRIIRYLYTSGADSAPIARFPSQENK</sequence>
<evidence type="ECO:0000256" key="2">
    <source>
        <dbReference type="SAM" id="SignalP"/>
    </source>
</evidence>
<proteinExistence type="predicted"/>
<dbReference type="KEGG" id="taz:TREAZ_0009"/>
<dbReference type="EMBL" id="CP001841">
    <property type="protein sequence ID" value="AEF81424.1"/>
    <property type="molecule type" value="Genomic_DNA"/>
</dbReference>
<dbReference type="RefSeq" id="WP_015711908.1">
    <property type="nucleotide sequence ID" value="NC_015577.1"/>
</dbReference>
<evidence type="ECO:0000313" key="3">
    <source>
        <dbReference type="EMBL" id="AEF81424.1"/>
    </source>
</evidence>
<evidence type="ECO:0008006" key="5">
    <source>
        <dbReference type="Google" id="ProtNLM"/>
    </source>
</evidence>
<evidence type="ECO:0000256" key="1">
    <source>
        <dbReference type="SAM" id="Coils"/>
    </source>
</evidence>
<dbReference type="HOGENOM" id="CLU_542832_0_0_12"/>
<accession>F5YG67</accession>
<keyword evidence="2" id="KW-0732">Signal</keyword>
<protein>
    <recommendedName>
        <fullName evidence="5">PEGA domain-containing protein</fullName>
    </recommendedName>
</protein>
<gene>
    <name evidence="3" type="ordered locus">TREAZ_0009</name>
</gene>
<evidence type="ECO:0000313" key="4">
    <source>
        <dbReference type="Proteomes" id="UP000009222"/>
    </source>
</evidence>
<organism evidence="3 4">
    <name type="scientific">Leadbettera azotonutricia (strain ATCC BAA-888 / DSM 13862 / ZAS-9)</name>
    <name type="common">Treponema azotonutricium</name>
    <dbReference type="NCBI Taxonomy" id="545695"/>
    <lineage>
        <taxon>Bacteria</taxon>
        <taxon>Pseudomonadati</taxon>
        <taxon>Spirochaetota</taxon>
        <taxon>Spirochaetia</taxon>
        <taxon>Spirochaetales</taxon>
        <taxon>Breznakiellaceae</taxon>
        <taxon>Leadbettera</taxon>
    </lineage>
</organism>
<feature type="coiled-coil region" evidence="1">
    <location>
        <begin position="123"/>
        <end position="150"/>
    </location>
</feature>
<dbReference type="OrthoDB" id="356439at2"/>
<name>F5YG67_LEAAZ</name>
<dbReference type="eggNOG" id="ENOG5031CM5">
    <property type="taxonomic scope" value="Bacteria"/>
</dbReference>
<reference evidence="4" key="1">
    <citation type="submission" date="2009-12" db="EMBL/GenBank/DDBJ databases">
        <title>Complete sequence of Treponema azotonutricium strain ZAS-9.</title>
        <authorList>
            <person name="Tetu S.G."/>
            <person name="Matson E."/>
            <person name="Ren Q."/>
            <person name="Seshadri R."/>
            <person name="Elbourne L."/>
            <person name="Hassan K.A."/>
            <person name="Durkin A."/>
            <person name="Radune D."/>
            <person name="Mohamoud Y."/>
            <person name="Shay R."/>
            <person name="Jin S."/>
            <person name="Zhang X."/>
            <person name="Lucey K."/>
            <person name="Ballor N.R."/>
            <person name="Ottesen E."/>
            <person name="Rosenthal R."/>
            <person name="Allen A."/>
            <person name="Leadbetter J.R."/>
            <person name="Paulsen I.T."/>
        </authorList>
    </citation>
    <scope>NUCLEOTIDE SEQUENCE [LARGE SCALE GENOMIC DNA]</scope>
    <source>
        <strain evidence="4">ATCC BAA-888 / DSM 13862 / ZAS-9</strain>
    </source>
</reference>
<dbReference type="InParanoid" id="F5YG67"/>
<dbReference type="AlphaFoldDB" id="F5YG67"/>
<feature type="signal peptide" evidence="2">
    <location>
        <begin position="1"/>
        <end position="23"/>
    </location>
</feature>
<keyword evidence="4" id="KW-1185">Reference proteome</keyword>
<feature type="chain" id="PRO_5003331835" description="PEGA domain-containing protein" evidence="2">
    <location>
        <begin position="24"/>
        <end position="508"/>
    </location>
</feature>
<reference evidence="3 4" key="2">
    <citation type="journal article" date="2011" name="ISME J.">
        <title>RNA-seq reveals cooperative metabolic interactions between two termite-gut spirochete species in co-culture.</title>
        <authorList>
            <person name="Rosenthal A.Z."/>
            <person name="Matson E.G."/>
            <person name="Eldar A."/>
            <person name="Leadbetter J.R."/>
        </authorList>
    </citation>
    <scope>NUCLEOTIDE SEQUENCE [LARGE SCALE GENOMIC DNA]</scope>
    <source>
        <strain evidence="4">ATCC BAA-888 / DSM 13862 / ZAS-9</strain>
    </source>
</reference>